<dbReference type="Proteomes" id="UP000051580">
    <property type="component" value="Unassembled WGS sequence"/>
</dbReference>
<feature type="transmembrane region" description="Helical" evidence="8">
    <location>
        <begin position="105"/>
        <end position="123"/>
    </location>
</feature>
<evidence type="ECO:0000313" key="10">
    <source>
        <dbReference type="EMBL" id="KRL93787.1"/>
    </source>
</evidence>
<dbReference type="AlphaFoldDB" id="A0A0R1UUQ5"/>
<dbReference type="PATRIC" id="fig|1423753.3.peg.1013"/>
<evidence type="ECO:0000259" key="9">
    <source>
        <dbReference type="Pfam" id="PF04138"/>
    </source>
</evidence>
<protein>
    <recommendedName>
        <fullName evidence="9">GtrA/DPMS transmembrane domain-containing protein</fullName>
    </recommendedName>
</protein>
<feature type="compositionally biased region" description="Basic and acidic residues" evidence="7">
    <location>
        <begin position="27"/>
        <end position="36"/>
    </location>
</feature>
<evidence type="ECO:0000256" key="8">
    <source>
        <dbReference type="SAM" id="Phobius"/>
    </source>
</evidence>
<name>A0A0R1UUQ5_9LACO</name>
<feature type="transmembrane region" description="Helical" evidence="8">
    <location>
        <begin position="169"/>
        <end position="188"/>
    </location>
</feature>
<dbReference type="PANTHER" id="PTHR38459:SF5">
    <property type="entry name" value="CELL WALL TEICHOIC ACID GLYCOSYLATION PROTEIN GTCA"/>
    <property type="match status" value="1"/>
</dbReference>
<evidence type="ECO:0000256" key="2">
    <source>
        <dbReference type="ARBA" id="ARBA00009399"/>
    </source>
</evidence>
<evidence type="ECO:0000313" key="11">
    <source>
        <dbReference type="Proteomes" id="UP000051580"/>
    </source>
</evidence>
<reference evidence="10 11" key="1">
    <citation type="journal article" date="2015" name="Genome Announc.">
        <title>Expanding the biotechnology potential of lactobacilli through comparative genomics of 213 strains and associated genera.</title>
        <authorList>
            <person name="Sun Z."/>
            <person name="Harris H.M."/>
            <person name="McCann A."/>
            <person name="Guo C."/>
            <person name="Argimon S."/>
            <person name="Zhang W."/>
            <person name="Yang X."/>
            <person name="Jeffery I.B."/>
            <person name="Cooney J.C."/>
            <person name="Kagawa T.F."/>
            <person name="Liu W."/>
            <person name="Song Y."/>
            <person name="Salvetti E."/>
            <person name="Wrobel A."/>
            <person name="Rasinkangas P."/>
            <person name="Parkhill J."/>
            <person name="Rea M.C."/>
            <person name="O'Sullivan O."/>
            <person name="Ritari J."/>
            <person name="Douillard F.P."/>
            <person name="Paul Ross R."/>
            <person name="Yang R."/>
            <person name="Briner A.E."/>
            <person name="Felis G.E."/>
            <person name="de Vos W.M."/>
            <person name="Barrangou R."/>
            <person name="Klaenhammer T.R."/>
            <person name="Caufield P.W."/>
            <person name="Cui Y."/>
            <person name="Zhang H."/>
            <person name="O'Toole P.W."/>
        </authorList>
    </citation>
    <scope>NUCLEOTIDE SEQUENCE [LARGE SCALE GENOMIC DNA]</scope>
    <source>
        <strain evidence="10 11">DSM 16381</strain>
    </source>
</reference>
<dbReference type="STRING" id="1423753.FD28_GL000974"/>
<dbReference type="GO" id="GO:0005886">
    <property type="term" value="C:plasma membrane"/>
    <property type="evidence" value="ECO:0007669"/>
    <property type="project" value="TreeGrafter"/>
</dbReference>
<keyword evidence="3 8" id="KW-0812">Transmembrane</keyword>
<evidence type="ECO:0000256" key="6">
    <source>
        <dbReference type="SAM" id="Coils"/>
    </source>
</evidence>
<keyword evidence="4 8" id="KW-1133">Transmembrane helix</keyword>
<accession>A0A0R1UUQ5</accession>
<dbReference type="EMBL" id="AZFS01000061">
    <property type="protein sequence ID" value="KRL93787.1"/>
    <property type="molecule type" value="Genomic_DNA"/>
</dbReference>
<proteinExistence type="inferred from homology"/>
<dbReference type="InterPro" id="IPR051401">
    <property type="entry name" value="GtrA_CellWall_Glycosyl"/>
</dbReference>
<evidence type="ECO:0000256" key="3">
    <source>
        <dbReference type="ARBA" id="ARBA00022692"/>
    </source>
</evidence>
<evidence type="ECO:0000256" key="4">
    <source>
        <dbReference type="ARBA" id="ARBA00022989"/>
    </source>
</evidence>
<feature type="transmembrane region" description="Helical" evidence="8">
    <location>
        <begin position="74"/>
        <end position="93"/>
    </location>
</feature>
<feature type="domain" description="GtrA/DPMS transmembrane" evidence="9">
    <location>
        <begin position="73"/>
        <end position="188"/>
    </location>
</feature>
<dbReference type="PANTHER" id="PTHR38459">
    <property type="entry name" value="PROPHAGE BACTOPRENOL-LINKED GLUCOSE TRANSLOCASE HOMOLOG"/>
    <property type="match status" value="1"/>
</dbReference>
<dbReference type="GO" id="GO:0000271">
    <property type="term" value="P:polysaccharide biosynthetic process"/>
    <property type="evidence" value="ECO:0007669"/>
    <property type="project" value="InterPro"/>
</dbReference>
<organism evidence="10 11">
    <name type="scientific">Levilactobacillus hammesii DSM 16381</name>
    <dbReference type="NCBI Taxonomy" id="1423753"/>
    <lineage>
        <taxon>Bacteria</taxon>
        <taxon>Bacillati</taxon>
        <taxon>Bacillota</taxon>
        <taxon>Bacilli</taxon>
        <taxon>Lactobacillales</taxon>
        <taxon>Lactobacillaceae</taxon>
        <taxon>Levilactobacillus</taxon>
    </lineage>
</organism>
<evidence type="ECO:0000256" key="5">
    <source>
        <dbReference type="ARBA" id="ARBA00023136"/>
    </source>
</evidence>
<feature type="region of interest" description="Disordered" evidence="7">
    <location>
        <begin position="17"/>
        <end position="36"/>
    </location>
</feature>
<dbReference type="Pfam" id="PF04138">
    <property type="entry name" value="GtrA_DPMS_TM"/>
    <property type="match status" value="1"/>
</dbReference>
<feature type="transmembrane region" description="Helical" evidence="8">
    <location>
        <begin position="143"/>
        <end position="163"/>
    </location>
</feature>
<keyword evidence="11" id="KW-1185">Reference proteome</keyword>
<evidence type="ECO:0000256" key="7">
    <source>
        <dbReference type="SAM" id="MobiDB-lite"/>
    </source>
</evidence>
<comment type="caution">
    <text evidence="10">The sequence shown here is derived from an EMBL/GenBank/DDBJ whole genome shotgun (WGS) entry which is preliminary data.</text>
</comment>
<keyword evidence="6" id="KW-0175">Coiled coil</keyword>
<feature type="coiled-coil region" evidence="6">
    <location>
        <begin position="42"/>
        <end position="73"/>
    </location>
</feature>
<comment type="subcellular location">
    <subcellularLocation>
        <location evidence="1">Membrane</location>
        <topology evidence="1">Multi-pass membrane protein</topology>
    </subcellularLocation>
</comment>
<gene>
    <name evidence="10" type="ORF">FD28_GL000974</name>
</gene>
<dbReference type="InterPro" id="IPR007267">
    <property type="entry name" value="GtrA_DPMS_TM"/>
</dbReference>
<keyword evidence="5 8" id="KW-0472">Membrane</keyword>
<comment type="similarity">
    <text evidence="2">Belongs to the GtrA family.</text>
</comment>
<sequence length="198" mass="22681">MTAESFDDGTALGLKRHRKVSEVMDSQSDKTPLRHDHYPTTAAEYEAELTETEAEFEEQLEEVEDKVHGQVQRYLLFGALTVVVNIALFYFLAHTLGIEYQLANFIDWLLVVQGSFWLDRTFVFKHKSKTPFREMGTFYSTRVATYLIEFVMLWLGISVMGANGTITKIIGHAVAVTVNYFLSMKVVFKHKPAKEETK</sequence>
<evidence type="ECO:0000256" key="1">
    <source>
        <dbReference type="ARBA" id="ARBA00004141"/>
    </source>
</evidence>